<dbReference type="EMBL" id="LR812636">
    <property type="protein sequence ID" value="CAC5428891.1"/>
    <property type="molecule type" value="Genomic_DNA"/>
</dbReference>
<evidence type="ECO:0000256" key="5">
    <source>
        <dbReference type="ARBA" id="ARBA00023204"/>
    </source>
</evidence>
<dbReference type="VEuPathDB" id="TriTrypDB:LdBPK_160330.1"/>
<feature type="compositionally biased region" description="Low complexity" evidence="9">
    <location>
        <begin position="716"/>
        <end position="733"/>
    </location>
</feature>
<evidence type="ECO:0000256" key="2">
    <source>
        <dbReference type="ARBA" id="ARBA00004286"/>
    </source>
</evidence>
<dbReference type="PANTHER" id="PTHR12162:SF0">
    <property type="entry name" value="NIBRIN"/>
    <property type="match status" value="1"/>
</dbReference>
<feature type="compositionally biased region" description="Low complexity" evidence="9">
    <location>
        <begin position="469"/>
        <end position="484"/>
    </location>
</feature>
<keyword evidence="4" id="KW-0227">DNA damage</keyword>
<dbReference type="Proteomes" id="UP000601710">
    <property type="component" value="Chromosome 16"/>
</dbReference>
<evidence type="ECO:0000313" key="12">
    <source>
        <dbReference type="Proteomes" id="UP000601710"/>
    </source>
</evidence>
<dbReference type="InterPro" id="IPR008984">
    <property type="entry name" value="SMAD_FHA_dom_sf"/>
</dbReference>
<feature type="compositionally biased region" description="Low complexity" evidence="9">
    <location>
        <begin position="604"/>
        <end position="618"/>
    </location>
</feature>
<feature type="region of interest" description="Disordered" evidence="9">
    <location>
        <begin position="769"/>
        <end position="792"/>
    </location>
</feature>
<keyword evidence="3" id="KW-0158">Chromosome</keyword>
<sequence length="1270" mass="135185">MYILELNYGDGEIHRHFLLPDQTYTLGRKTCRILLPVAEPSISRHHATIFVAPMPRYSVLDPSAQLEIRIEDVSKHGTFVDRERIGKGNSRFLYPEDRIRLGLRVTARIIPVMLVLAISPDLTDASLDLVLDACVHVGALVVEDSIPAPLSYYEQHINCIGFLYVAEDSFRMEETMMTALGHGYTLVTPQYIANLVRSLEKKSTLMPGEFPSPSSPLPASHTLRGVHYRPPAHTFFSVTEFLSIGRPMMAEIFRDRTFVLLESALGETYSEVLRLFGGTVEAVALDAVAAWRSRQSSSPPFPLTTVVLVGEADFRSVSEEVIERGGGRGLFSTEHARPVICGYLTMYKYGVCLIPEENVHLALYRNDLKELNAKPGSCYLQRTADDLLADAAPSSADAAPLLGRSGTFTGSSSASRRGSTTRVSESPANASPSPAATIDPAPVLARRSCEPSFNAGYSPSRADEDGNSPAAARPATAAPTTATANSTGDVRSCDGSRGASPNPPSSLHSVHSAGKASAAREKSLNSVSAGPSPYTAAPATTSVAAVPPSAHLKGASHAQDTATSSTQSLLTSVATTASSSACAGGGGGATTAFRCGDRPASATSATTATIAPSAASAPQRLRVNTARRNSHPFSLSARQRDGGEEGDDEECTNNGTGGVLEPEEAEGSHLHRRGAASLTRRSRGGLRRSSIDNTNTMLPLRSEGVVRLLSCTCSASQPPGAAAAGSARGHQASTALDEQPQRRPHVSSEERRCNSARGLWRRCSNIEDTESSASNGAVPPLTSSSSTSLATVGPTGNTTAAVVVLHRAGQPKSVPAPTAPVVAAPAGEPAPSTRKHTERMNGNAIGKGSEAAHPPLSIRRGEQRLVSAPASAPCGGFARLNSFLDLVRSGSYHDTERCTTLEHDVVVHTASKVGVSPPRQRVEAVRIGSASGRRMPLSRDFERSLSSHVEPAEGSVDDMGNLRSVVRCESLYNGNLQLPGTTARPVSARRASSSFQRCDSSQMREMPTPRRLMTPRLPSSVPRSRATQAQGSAQRSWSQLATDDGTTHKTSIGALREGRTGGASARRGSIQRRRGSPTQGNGASCAATTSSNLSVAAPVPGLRNGSATSARATTNNVTVESYLQMNKELHSRCQHFMSNFLDNFVSDAERTARCVVRQTYMDSPSKQMLEDGMERVLEFVYYVNGTYPDIPAMYSTTSTRAACQQVWQKSHYALSKIKSCYKTVNCKVPSVLTRACAALSTRTVPLPHQRRLTSVTARAEAGPSQRMSAF</sequence>
<dbReference type="GO" id="GO:0000724">
    <property type="term" value="P:double-strand break repair via homologous recombination"/>
    <property type="evidence" value="ECO:0007669"/>
    <property type="project" value="TreeGrafter"/>
</dbReference>
<dbReference type="PROSITE" id="PS50006">
    <property type="entry name" value="FHA_DOMAIN"/>
    <property type="match status" value="1"/>
</dbReference>
<dbReference type="GO" id="GO:0005694">
    <property type="term" value="C:chromosome"/>
    <property type="evidence" value="ECO:0007669"/>
    <property type="project" value="UniProtKB-SubCell"/>
</dbReference>
<evidence type="ECO:0000313" key="11">
    <source>
        <dbReference type="EMBL" id="CAC5428891.1"/>
    </source>
</evidence>
<reference evidence="11" key="1">
    <citation type="submission" date="2020-06" db="EMBL/GenBank/DDBJ databases">
        <authorList>
            <person name="Camacho E."/>
            <person name="Gonzalez-de la Fuente S."/>
            <person name="Rastrojo A."/>
            <person name="Peiro-Pastor R."/>
            <person name="Solana JC."/>
            <person name="Tabera L."/>
            <person name="Gamarro F."/>
            <person name="Carrasco-Ramiro F."/>
            <person name="Requena JM."/>
            <person name="Aguado B."/>
        </authorList>
    </citation>
    <scope>NUCLEOTIDE SEQUENCE</scope>
</reference>
<feature type="region of interest" description="Disordered" evidence="9">
    <location>
        <begin position="716"/>
        <end position="754"/>
    </location>
</feature>
<dbReference type="GO" id="GO:0003684">
    <property type="term" value="F:damaged DNA binding"/>
    <property type="evidence" value="ECO:0007669"/>
    <property type="project" value="TreeGrafter"/>
</dbReference>
<feature type="compositionally biased region" description="Polar residues" evidence="9">
    <location>
        <begin position="1076"/>
        <end position="1089"/>
    </location>
</feature>
<dbReference type="AlphaFoldDB" id="A0A6J8F7T7"/>
<comment type="subcellular location">
    <subcellularLocation>
        <location evidence="2">Chromosome</location>
    </subcellularLocation>
    <subcellularLocation>
        <location evidence="1">Nucleus</location>
    </subcellularLocation>
</comment>
<dbReference type="Pfam" id="PF00498">
    <property type="entry name" value="FHA"/>
    <property type="match status" value="1"/>
</dbReference>
<dbReference type="InterPro" id="IPR000253">
    <property type="entry name" value="FHA_dom"/>
</dbReference>
<feature type="region of interest" description="Disordered" evidence="9">
    <location>
        <begin position="811"/>
        <end position="854"/>
    </location>
</feature>
<feature type="region of interest" description="Disordered" evidence="9">
    <location>
        <begin position="399"/>
        <end position="536"/>
    </location>
</feature>
<dbReference type="GO" id="GO:0030870">
    <property type="term" value="C:Mre11 complex"/>
    <property type="evidence" value="ECO:0007669"/>
    <property type="project" value="InterPro"/>
</dbReference>
<evidence type="ECO:0000256" key="4">
    <source>
        <dbReference type="ARBA" id="ARBA00022763"/>
    </source>
</evidence>
<feature type="region of interest" description="Disordered" evidence="9">
    <location>
        <begin position="604"/>
        <end position="695"/>
    </location>
</feature>
<comment type="similarity">
    <text evidence="8">Belongs to the Nibrin family.</text>
</comment>
<dbReference type="InterPro" id="IPR040227">
    <property type="entry name" value="Nibrin-rel"/>
</dbReference>
<evidence type="ECO:0000256" key="3">
    <source>
        <dbReference type="ARBA" id="ARBA00022454"/>
    </source>
</evidence>
<evidence type="ECO:0000256" key="8">
    <source>
        <dbReference type="ARBA" id="ARBA00044757"/>
    </source>
</evidence>
<dbReference type="SUPFAM" id="SSF49879">
    <property type="entry name" value="SMAD/FHA domain"/>
    <property type="match status" value="1"/>
</dbReference>
<feature type="compositionally biased region" description="Low complexity" evidence="9">
    <location>
        <begin position="815"/>
        <end position="831"/>
    </location>
</feature>
<accession>A0A6J8F7T7</accession>
<keyword evidence="5" id="KW-0234">DNA repair</keyword>
<evidence type="ECO:0000259" key="10">
    <source>
        <dbReference type="PROSITE" id="PS50006"/>
    </source>
</evidence>
<keyword evidence="7" id="KW-0131">Cell cycle</keyword>
<name>A0A6J8F7T7_LEIDO</name>
<evidence type="ECO:0000256" key="6">
    <source>
        <dbReference type="ARBA" id="ARBA00023242"/>
    </source>
</evidence>
<proteinExistence type="inferred from homology"/>
<dbReference type="VEuPathDB" id="TriTrypDB:LDHU3_16.0400"/>
<dbReference type="PANTHER" id="PTHR12162">
    <property type="entry name" value="NIBRIN-RELATED"/>
    <property type="match status" value="1"/>
</dbReference>
<feature type="compositionally biased region" description="Low complexity" evidence="9">
    <location>
        <begin position="1003"/>
        <end position="1018"/>
    </location>
</feature>
<keyword evidence="6" id="KW-0539">Nucleus</keyword>
<feature type="compositionally biased region" description="Low complexity" evidence="9">
    <location>
        <begin position="777"/>
        <end position="792"/>
    </location>
</feature>
<protein>
    <submittedName>
        <fullName evidence="11">FHA_domain_containing_protein_putative/Pfam:PF004 98</fullName>
    </submittedName>
</protein>
<evidence type="ECO:0000256" key="7">
    <source>
        <dbReference type="ARBA" id="ARBA00023306"/>
    </source>
</evidence>
<evidence type="ECO:0000256" key="9">
    <source>
        <dbReference type="SAM" id="MobiDB-lite"/>
    </source>
</evidence>
<gene>
    <name evidence="11" type="ORF">LDHU3_16.0400</name>
</gene>
<evidence type="ECO:0000256" key="1">
    <source>
        <dbReference type="ARBA" id="ARBA00004123"/>
    </source>
</evidence>
<dbReference type="CDD" id="cd22667">
    <property type="entry name" value="FHA_NBN"/>
    <property type="match status" value="1"/>
</dbReference>
<dbReference type="VEuPathDB" id="TriTrypDB:LdCL_160008200"/>
<feature type="domain" description="FHA" evidence="10">
    <location>
        <begin position="24"/>
        <end position="85"/>
    </location>
</feature>
<organism evidence="11 12">
    <name type="scientific">Leishmania donovani</name>
    <dbReference type="NCBI Taxonomy" id="5661"/>
    <lineage>
        <taxon>Eukaryota</taxon>
        <taxon>Discoba</taxon>
        <taxon>Euglenozoa</taxon>
        <taxon>Kinetoplastea</taxon>
        <taxon>Metakinetoplastina</taxon>
        <taxon>Trypanosomatida</taxon>
        <taxon>Trypanosomatidae</taxon>
        <taxon>Leishmaniinae</taxon>
        <taxon>Leishmania</taxon>
    </lineage>
</organism>
<dbReference type="Gene3D" id="2.60.200.20">
    <property type="match status" value="1"/>
</dbReference>
<feature type="compositionally biased region" description="Low complexity" evidence="9">
    <location>
        <begin position="399"/>
        <end position="436"/>
    </location>
</feature>
<dbReference type="FunFam" id="2.60.200.20:FF:000017">
    <property type="entry name" value="Nibrin"/>
    <property type="match status" value="1"/>
</dbReference>
<feature type="compositionally biased region" description="Basic residues" evidence="9">
    <location>
        <begin position="670"/>
        <end position="686"/>
    </location>
</feature>
<feature type="compositionally biased region" description="Polar residues" evidence="9">
    <location>
        <begin position="1021"/>
        <end position="1041"/>
    </location>
</feature>
<dbReference type="GO" id="GO:0007095">
    <property type="term" value="P:mitotic G2 DNA damage checkpoint signaling"/>
    <property type="evidence" value="ECO:0007669"/>
    <property type="project" value="InterPro"/>
</dbReference>
<dbReference type="SMART" id="SM00240">
    <property type="entry name" value="FHA"/>
    <property type="match status" value="1"/>
</dbReference>
<feature type="region of interest" description="Disordered" evidence="9">
    <location>
        <begin position="976"/>
        <end position="1089"/>
    </location>
</feature>